<keyword evidence="7 14" id="KW-0378">Hydrolase</keyword>
<protein>
    <submittedName>
        <fullName evidence="14">Immune inhibitor A</fullName>
        <ecNumber evidence="14">3.4.24.-</ecNumber>
    </submittedName>
</protein>
<comment type="caution">
    <text evidence="14">The sequence shown here is derived from an EMBL/GenBank/DDBJ whole genome shotgun (WGS) entry which is preliminary data.</text>
</comment>
<dbReference type="PROSITE" id="PS51318">
    <property type="entry name" value="TAT"/>
    <property type="match status" value="1"/>
</dbReference>
<dbReference type="InterPro" id="IPR006311">
    <property type="entry name" value="TAT_signal"/>
</dbReference>
<keyword evidence="9" id="KW-0482">Metalloprotease</keyword>
<dbReference type="SUPFAM" id="SSF55486">
    <property type="entry name" value="Metalloproteases ('zincins'), catalytic domain"/>
    <property type="match status" value="1"/>
</dbReference>
<evidence type="ECO:0000256" key="3">
    <source>
        <dbReference type="ARBA" id="ARBA00022525"/>
    </source>
</evidence>
<dbReference type="Pfam" id="PF20774">
    <property type="entry name" value="InhA-like_VEG"/>
    <property type="match status" value="1"/>
</dbReference>
<name>A0A853A638_9ACTN</name>
<dbReference type="AlphaFoldDB" id="A0A853A638"/>
<keyword evidence="5" id="KW-0479">Metal-binding</keyword>
<dbReference type="GO" id="GO:0005576">
    <property type="term" value="C:extracellular region"/>
    <property type="evidence" value="ECO:0007669"/>
    <property type="project" value="UniProtKB-SubCell"/>
</dbReference>
<evidence type="ECO:0000256" key="6">
    <source>
        <dbReference type="ARBA" id="ARBA00022729"/>
    </source>
</evidence>
<dbReference type="InterPro" id="IPR048665">
    <property type="entry name" value="InhA-like_VEG"/>
</dbReference>
<dbReference type="NCBIfam" id="TIGR03296">
    <property type="entry name" value="M6dom_TIGR03296"/>
    <property type="match status" value="1"/>
</dbReference>
<keyword evidence="3" id="KW-0964">Secreted</keyword>
<feature type="signal peptide" evidence="11">
    <location>
        <begin position="1"/>
        <end position="30"/>
    </location>
</feature>
<dbReference type="InterPro" id="IPR008757">
    <property type="entry name" value="Peptidase_M6-like_domain"/>
</dbReference>
<dbReference type="PANTHER" id="PTHR13062">
    <property type="entry name" value="COLLAGENASE"/>
    <property type="match status" value="1"/>
</dbReference>
<evidence type="ECO:0000313" key="15">
    <source>
        <dbReference type="Proteomes" id="UP000567795"/>
    </source>
</evidence>
<evidence type="ECO:0000256" key="9">
    <source>
        <dbReference type="ARBA" id="ARBA00023049"/>
    </source>
</evidence>
<keyword evidence="4" id="KW-0645">Protease</keyword>
<keyword evidence="6 11" id="KW-0732">Signal</keyword>
<evidence type="ECO:0000256" key="10">
    <source>
        <dbReference type="SAM" id="MobiDB-lite"/>
    </source>
</evidence>
<sequence length="797" mass="85748">MKESRGIRRSLLAAVTVAAALTATALPAQASAVSPSSASAPASAAADSAATPVGGAVAPDGAHAPGTGAAEPVHDLKGPLTDQVNAERAAAVQALASGEAEVERSAQSRRVRLDDGKYVELGREATDRIFVILAEFDDQVTETYGGTPGPQHNEIAEPDRSVDNSTIWQADYNQAHYQDLYFAQDGHSVATYFERQSSGRYSVEGTVTDWVRVPYNEARYGNNDCGSNVCATVWDLVRDAANQWVADREAAGATPEQIRAELAEFDVWDRYDHDADGNFDESDGYIDHFQIVHAGEDESAGGGAEGEDAIWAHRWYAYGTSAGSTGPEGNLLGGTQVGDTGIWIGDYTMQPENGGLGVFVHEYGHDLGLPDLYDTAGGENSTGFWSLMSSGSWLNDGGNEIGDLPGDLTAWDKLQLGWLDFDTAQAATRSRHTLGYSEYNTRLDQALVVELPEKEVTTEITVPAEGSAQWWSGSGDDLSNTLTRTVDLTGAATAQLSLKGWWEIEAGYDYLYTEVSTNGGTSWTALDGTAGGRPLGRDSAGRPALDGTSGGYTDLVFPLDAYAGQSVLLRFRYTTDGGVAEKGFTADAISITADGTEILADGAEGDDAGWTPRGFSRVGATITDTYPQFYIVENRQYVSYDETLELGPYNFGWANTRPDWVERFPYQNGMVVWLWDTSQLDNNVSEHPGQGLVLPVDAHPRALRWSDGTVMRNRIQSYDSAFSFERTDGFTLHRNGVPTRVPSQRGVSVFDDHNGVYYDEANPGGSVRVPDTGTVIKLTGVSPSGDRMTIEVGPARR</sequence>
<dbReference type="InterPro" id="IPR012300">
    <property type="entry name" value="Pept_M6_InhA"/>
</dbReference>
<dbReference type="Pfam" id="PF05547">
    <property type="entry name" value="Peptidase_M6"/>
    <property type="match status" value="1"/>
</dbReference>
<dbReference type="PANTHER" id="PTHR13062:SF12">
    <property type="entry name" value="ALPHA-2-MACROGLOBULIN DOMAIN-CONTAINING PROTEIN"/>
    <property type="match status" value="1"/>
</dbReference>
<dbReference type="GO" id="GO:0006508">
    <property type="term" value="P:proteolysis"/>
    <property type="evidence" value="ECO:0007669"/>
    <property type="project" value="UniProtKB-KW"/>
</dbReference>
<dbReference type="GO" id="GO:0008237">
    <property type="term" value="F:metallopeptidase activity"/>
    <property type="evidence" value="ECO:0007669"/>
    <property type="project" value="UniProtKB-KW"/>
</dbReference>
<organism evidence="14 15">
    <name type="scientific">Allostreptomyces psammosilenae</name>
    <dbReference type="NCBI Taxonomy" id="1892865"/>
    <lineage>
        <taxon>Bacteria</taxon>
        <taxon>Bacillati</taxon>
        <taxon>Actinomycetota</taxon>
        <taxon>Actinomycetes</taxon>
        <taxon>Kitasatosporales</taxon>
        <taxon>Streptomycetaceae</taxon>
        <taxon>Allostreptomyces</taxon>
    </lineage>
</organism>
<dbReference type="GO" id="GO:0046872">
    <property type="term" value="F:metal ion binding"/>
    <property type="evidence" value="ECO:0007669"/>
    <property type="project" value="UniProtKB-KW"/>
</dbReference>
<dbReference type="PIRSF" id="PIRSF007519">
    <property type="entry name" value="Protease_InhA"/>
    <property type="match status" value="1"/>
</dbReference>
<feature type="chain" id="PRO_5032366049" evidence="11">
    <location>
        <begin position="31"/>
        <end position="797"/>
    </location>
</feature>
<accession>A0A853A638</accession>
<gene>
    <name evidence="14" type="ORF">FHU37_005343</name>
</gene>
<keyword evidence="15" id="KW-1185">Reference proteome</keyword>
<feature type="domain" description="Immune inhibitor A-like metallopeptidase VEG" evidence="13">
    <location>
        <begin position="625"/>
        <end position="782"/>
    </location>
</feature>
<proteinExistence type="predicted"/>
<keyword evidence="8" id="KW-0862">Zinc</keyword>
<evidence type="ECO:0000256" key="11">
    <source>
        <dbReference type="SAM" id="SignalP"/>
    </source>
</evidence>
<feature type="region of interest" description="Disordered" evidence="10">
    <location>
        <begin position="51"/>
        <end position="77"/>
    </location>
</feature>
<evidence type="ECO:0000259" key="13">
    <source>
        <dbReference type="Pfam" id="PF20774"/>
    </source>
</evidence>
<evidence type="ECO:0000259" key="12">
    <source>
        <dbReference type="Pfam" id="PF05547"/>
    </source>
</evidence>
<evidence type="ECO:0000256" key="8">
    <source>
        <dbReference type="ARBA" id="ARBA00022833"/>
    </source>
</evidence>
<evidence type="ECO:0000256" key="1">
    <source>
        <dbReference type="ARBA" id="ARBA00001947"/>
    </source>
</evidence>
<evidence type="ECO:0000256" key="2">
    <source>
        <dbReference type="ARBA" id="ARBA00004613"/>
    </source>
</evidence>
<evidence type="ECO:0000313" key="14">
    <source>
        <dbReference type="EMBL" id="NYI08314.1"/>
    </source>
</evidence>
<comment type="cofactor">
    <cofactor evidence="1">
        <name>Zn(2+)</name>
        <dbReference type="ChEBI" id="CHEBI:29105"/>
    </cofactor>
</comment>
<reference evidence="14 15" key="1">
    <citation type="submission" date="2020-07" db="EMBL/GenBank/DDBJ databases">
        <title>Sequencing the genomes of 1000 actinobacteria strains.</title>
        <authorList>
            <person name="Klenk H.-P."/>
        </authorList>
    </citation>
    <scope>NUCLEOTIDE SEQUENCE [LARGE SCALE GENOMIC DNA]</scope>
    <source>
        <strain evidence="14 15">DSM 42178</strain>
    </source>
</reference>
<dbReference type="EC" id="3.4.24.-" evidence="14"/>
<evidence type="ECO:0000256" key="7">
    <source>
        <dbReference type="ARBA" id="ARBA00022801"/>
    </source>
</evidence>
<comment type="subcellular location">
    <subcellularLocation>
        <location evidence="2">Secreted</location>
    </subcellularLocation>
</comment>
<dbReference type="Gene3D" id="2.60.120.260">
    <property type="entry name" value="Galactose-binding domain-like"/>
    <property type="match status" value="1"/>
</dbReference>
<dbReference type="EMBL" id="JACBZD010000002">
    <property type="protein sequence ID" value="NYI08314.1"/>
    <property type="molecule type" value="Genomic_DNA"/>
</dbReference>
<dbReference type="Proteomes" id="UP000567795">
    <property type="component" value="Unassembled WGS sequence"/>
</dbReference>
<feature type="domain" description="Peptidase M6-like" evidence="12">
    <location>
        <begin position="117"/>
        <end position="418"/>
    </location>
</feature>
<dbReference type="Pfam" id="PF20773">
    <property type="entry name" value="InhA-like_MAM"/>
    <property type="match status" value="1"/>
</dbReference>
<evidence type="ECO:0000256" key="5">
    <source>
        <dbReference type="ARBA" id="ARBA00022723"/>
    </source>
</evidence>
<evidence type="ECO:0000256" key="4">
    <source>
        <dbReference type="ARBA" id="ARBA00022670"/>
    </source>
</evidence>